<feature type="compositionally biased region" description="Basic residues" evidence="2">
    <location>
        <begin position="1"/>
        <end position="31"/>
    </location>
</feature>
<feature type="coiled-coil region" evidence="1">
    <location>
        <begin position="145"/>
        <end position="172"/>
    </location>
</feature>
<evidence type="ECO:0000256" key="1">
    <source>
        <dbReference type="SAM" id="Coils"/>
    </source>
</evidence>
<proteinExistence type="predicted"/>
<keyword evidence="1" id="KW-0175">Coiled coil</keyword>
<reference evidence="3" key="1">
    <citation type="journal article" date="2020" name="Nature">
        <title>Giant virus diversity and host interactions through global metagenomics.</title>
        <authorList>
            <person name="Schulz F."/>
            <person name="Roux S."/>
            <person name="Paez-Espino D."/>
            <person name="Jungbluth S."/>
            <person name="Walsh D.A."/>
            <person name="Denef V.J."/>
            <person name="McMahon K.D."/>
            <person name="Konstantinidis K.T."/>
            <person name="Eloe-Fadrosh E.A."/>
            <person name="Kyrpides N.C."/>
            <person name="Woyke T."/>
        </authorList>
    </citation>
    <scope>NUCLEOTIDE SEQUENCE</scope>
    <source>
        <strain evidence="3">GVMAG-M-3300020595-32</strain>
    </source>
</reference>
<organism evidence="3">
    <name type="scientific">viral metagenome</name>
    <dbReference type="NCBI Taxonomy" id="1070528"/>
    <lineage>
        <taxon>unclassified sequences</taxon>
        <taxon>metagenomes</taxon>
        <taxon>organismal metagenomes</taxon>
    </lineage>
</organism>
<evidence type="ECO:0000313" key="3">
    <source>
        <dbReference type="EMBL" id="QHT02771.1"/>
    </source>
</evidence>
<feature type="region of interest" description="Disordered" evidence="2">
    <location>
        <begin position="1"/>
        <end position="46"/>
    </location>
</feature>
<dbReference type="AlphaFoldDB" id="A0A6C0CEC1"/>
<accession>A0A6C0CEC1</accession>
<dbReference type="EMBL" id="MN739399">
    <property type="protein sequence ID" value="QHT02771.1"/>
    <property type="molecule type" value="Genomic_DNA"/>
</dbReference>
<sequence length="541" mass="62592">MARRTKRRNTRCRVSKKNKTKRRKKTKRKMRGGSGRRTPLSREEQRLKWREENHNDHMCVEEYPICEQYNGYLGYRSGMYCKKRPADCNGSNDDYKSNTPDKCIRNYMEDNEIDLLLKEEAAKAARAADARAAARDARAAELRRIEEVTRERVQAARQAEEARQAEAAARDKELVRLQESENPLAFNILNKFFREVIFEESSNKWYVLDPTKFGPNNKINVISAHGSLVPNRFFVVPEGLTLYLPVAAGEIHFSTRFGSASSLSDDDAHKNSYIRVYKEGSLIQDQTIDFSPFYYGGEFAGNYSPRGLLELDVPDYLDARNATEANKVVIDFLSRQTKYTPPDLEADREEKMQSDIRNKTKFFGKHAHLTHYEDVYFENNIDGIIGKADLINSAIRLREDYYLSGILHLIAEARKKPHSTISGVWFGTFCRFGEAIDINKFKSCQESELPLLPEGFFQGDFQYEGISDTLMRQESLASTDSTINFKRILNEVFEKREQYDDDDFKESFKERIEGIKDSVDKNEAISLEDVCFVFQMKQKYP</sequence>
<name>A0A6C0CEC1_9ZZZZ</name>
<protein>
    <submittedName>
        <fullName evidence="3">Uncharacterized protein</fullName>
    </submittedName>
</protein>
<evidence type="ECO:0000256" key="2">
    <source>
        <dbReference type="SAM" id="MobiDB-lite"/>
    </source>
</evidence>